<organism evidence="2 3">
    <name type="scientific">Jatropha curcas</name>
    <name type="common">Barbados nut</name>
    <dbReference type="NCBI Taxonomy" id="180498"/>
    <lineage>
        <taxon>Eukaryota</taxon>
        <taxon>Viridiplantae</taxon>
        <taxon>Streptophyta</taxon>
        <taxon>Embryophyta</taxon>
        <taxon>Tracheophyta</taxon>
        <taxon>Spermatophyta</taxon>
        <taxon>Magnoliopsida</taxon>
        <taxon>eudicotyledons</taxon>
        <taxon>Gunneridae</taxon>
        <taxon>Pentapetalae</taxon>
        <taxon>rosids</taxon>
        <taxon>fabids</taxon>
        <taxon>Malpighiales</taxon>
        <taxon>Euphorbiaceae</taxon>
        <taxon>Crotonoideae</taxon>
        <taxon>Jatropheae</taxon>
        <taxon>Jatropha</taxon>
    </lineage>
</organism>
<keyword evidence="3" id="KW-1185">Reference proteome</keyword>
<protein>
    <submittedName>
        <fullName evidence="2">Uncharacterized protein</fullName>
    </submittedName>
</protein>
<evidence type="ECO:0000313" key="2">
    <source>
        <dbReference type="EMBL" id="KDP31561.1"/>
    </source>
</evidence>
<evidence type="ECO:0000313" key="3">
    <source>
        <dbReference type="Proteomes" id="UP000027138"/>
    </source>
</evidence>
<dbReference type="AlphaFoldDB" id="A0A067K5Q6"/>
<dbReference type="EMBL" id="KK914613">
    <property type="protein sequence ID" value="KDP31561.1"/>
    <property type="molecule type" value="Genomic_DNA"/>
</dbReference>
<gene>
    <name evidence="2" type="ORF">JCGZ_15378</name>
</gene>
<proteinExistence type="predicted"/>
<feature type="compositionally biased region" description="Low complexity" evidence="1">
    <location>
        <begin position="56"/>
        <end position="66"/>
    </location>
</feature>
<dbReference type="Proteomes" id="UP000027138">
    <property type="component" value="Unassembled WGS sequence"/>
</dbReference>
<reference evidence="2 3" key="1">
    <citation type="journal article" date="2014" name="PLoS ONE">
        <title>Global Analysis of Gene Expression Profiles in Physic Nut (Jatropha curcas L.) Seedlings Exposed to Salt Stress.</title>
        <authorList>
            <person name="Zhang L."/>
            <person name="Zhang C."/>
            <person name="Wu P."/>
            <person name="Chen Y."/>
            <person name="Li M."/>
            <person name="Jiang H."/>
            <person name="Wu G."/>
        </authorList>
    </citation>
    <scope>NUCLEOTIDE SEQUENCE [LARGE SCALE GENOMIC DNA]</scope>
    <source>
        <strain evidence="3">cv. GZQX0401</strain>
        <tissue evidence="2">Young leaves</tissue>
    </source>
</reference>
<name>A0A067K5Q6_JATCU</name>
<accession>A0A067K5Q6</accession>
<evidence type="ECO:0000256" key="1">
    <source>
        <dbReference type="SAM" id="MobiDB-lite"/>
    </source>
</evidence>
<sequence>MSAMTTGEWQRRRQRPKCQMVNGNVGDNINKSDGEWQRRKQHHDISTSETASIKAVNGKVGDVGDNVNEKRQ</sequence>
<feature type="region of interest" description="Disordered" evidence="1">
    <location>
        <begin position="1"/>
        <end position="72"/>
    </location>
</feature>
<feature type="compositionally biased region" description="Basic and acidic residues" evidence="1">
    <location>
        <begin position="30"/>
        <end position="46"/>
    </location>
</feature>